<keyword evidence="2" id="KW-1185">Reference proteome</keyword>
<evidence type="ECO:0000313" key="1">
    <source>
        <dbReference type="EMBL" id="MCM4080862.1"/>
    </source>
</evidence>
<dbReference type="PIRSF" id="PIRSF021525">
    <property type="entry name" value="UCP021525"/>
    <property type="match status" value="1"/>
</dbReference>
<gene>
    <name evidence="1" type="ORF">LXN57_25125</name>
</gene>
<proteinExistence type="predicted"/>
<organism evidence="1 2">
    <name type="scientific">Paractinoplanes hotanensis</name>
    <dbReference type="NCBI Taxonomy" id="2906497"/>
    <lineage>
        <taxon>Bacteria</taxon>
        <taxon>Bacillati</taxon>
        <taxon>Actinomycetota</taxon>
        <taxon>Actinomycetes</taxon>
        <taxon>Micromonosporales</taxon>
        <taxon>Micromonosporaceae</taxon>
        <taxon>Paractinoplanes</taxon>
    </lineage>
</organism>
<dbReference type="RefSeq" id="WP_251800642.1">
    <property type="nucleotide sequence ID" value="NZ_JAMQOL010000035.1"/>
</dbReference>
<name>A0ABT0Y4C6_9ACTN</name>
<accession>A0ABT0Y4C6</accession>
<dbReference type="InterPro" id="IPR014513">
    <property type="entry name" value="UCP021525"/>
</dbReference>
<dbReference type="Proteomes" id="UP001523216">
    <property type="component" value="Unassembled WGS sequence"/>
</dbReference>
<evidence type="ECO:0000313" key="2">
    <source>
        <dbReference type="Proteomes" id="UP001523216"/>
    </source>
</evidence>
<sequence length="261" mass="28511">MLLAESVGLRAEDVMIVGAHCRDILQSASGQRSGVRTTEDIDFGLALAGWAAYEKLAQILEPTGNTGIRYRVANIPTDLMPFGKVENPVGSVIPPARRDQISVWGFNEVFNASRPLRLPNAGTIRIPTIAGYVALKLAAWLDRSDYGQYKDAADIATALYWYSELHEVDTLLYDTEHGQDILAQEEADYPVAAARVLGQDIAAIIGSTRLSELVARWPGSREDSLLAEMAVSDVPGWPRSPERRRQLVHGMQRGLGINAAS</sequence>
<comment type="caution">
    <text evidence="1">The sequence shown here is derived from an EMBL/GenBank/DDBJ whole genome shotgun (WGS) entry which is preliminary data.</text>
</comment>
<reference evidence="1 2" key="1">
    <citation type="submission" date="2022-06" db="EMBL/GenBank/DDBJ databases">
        <title>Actinoplanes abujensis sp. nov., isolated from Nigerian arid soil.</title>
        <authorList>
            <person name="Ding P."/>
        </authorList>
    </citation>
    <scope>NUCLEOTIDE SEQUENCE [LARGE SCALE GENOMIC DNA]</scope>
    <source>
        <strain evidence="2">TRM88002</strain>
    </source>
</reference>
<evidence type="ECO:0008006" key="3">
    <source>
        <dbReference type="Google" id="ProtNLM"/>
    </source>
</evidence>
<protein>
    <recommendedName>
        <fullName evidence="3">Nucleotidyltransferase</fullName>
    </recommendedName>
</protein>
<dbReference type="EMBL" id="JAMQOL010000035">
    <property type="protein sequence ID" value="MCM4080862.1"/>
    <property type="molecule type" value="Genomic_DNA"/>
</dbReference>